<evidence type="ECO:0000256" key="1">
    <source>
        <dbReference type="SAM" id="MobiDB-lite"/>
    </source>
</evidence>
<evidence type="ECO:0000313" key="3">
    <source>
        <dbReference type="Proteomes" id="UP000028725"/>
    </source>
</evidence>
<reference evidence="2 3" key="1">
    <citation type="submission" date="2014-04" db="EMBL/GenBank/DDBJ databases">
        <title>Genome assembly of Hyalangium minutum DSM 14724.</title>
        <authorList>
            <person name="Sharma G."/>
            <person name="Subramanian S."/>
        </authorList>
    </citation>
    <scope>NUCLEOTIDE SEQUENCE [LARGE SCALE GENOMIC DNA]</scope>
    <source>
        <strain evidence="2 3">DSM 14724</strain>
    </source>
</reference>
<accession>A0A085W942</accession>
<dbReference type="EMBL" id="JMCB01000014">
    <property type="protein sequence ID" value="KFE64205.1"/>
    <property type="molecule type" value="Genomic_DNA"/>
</dbReference>
<organism evidence="2 3">
    <name type="scientific">Hyalangium minutum</name>
    <dbReference type="NCBI Taxonomy" id="394096"/>
    <lineage>
        <taxon>Bacteria</taxon>
        <taxon>Pseudomonadati</taxon>
        <taxon>Myxococcota</taxon>
        <taxon>Myxococcia</taxon>
        <taxon>Myxococcales</taxon>
        <taxon>Cystobacterineae</taxon>
        <taxon>Archangiaceae</taxon>
        <taxon>Hyalangium</taxon>
    </lineage>
</organism>
<dbReference type="Proteomes" id="UP000028725">
    <property type="component" value="Unassembled WGS sequence"/>
</dbReference>
<feature type="region of interest" description="Disordered" evidence="1">
    <location>
        <begin position="1"/>
        <end position="21"/>
    </location>
</feature>
<name>A0A085W942_9BACT</name>
<evidence type="ECO:0000313" key="2">
    <source>
        <dbReference type="EMBL" id="KFE64205.1"/>
    </source>
</evidence>
<protein>
    <submittedName>
        <fullName evidence="2">Uncharacterized protein</fullName>
    </submittedName>
</protein>
<keyword evidence="3" id="KW-1185">Reference proteome</keyword>
<sequence>MARRYHGCQHRQSEHPHSAPPLPHCCSRPCPCPHFHGVGSIQRAYQRRGTELSLRKSMAYGRGVIPRGRAVPSGGKVFSSIWAA</sequence>
<gene>
    <name evidence="2" type="ORF">DB31_1999</name>
</gene>
<comment type="caution">
    <text evidence="2">The sequence shown here is derived from an EMBL/GenBank/DDBJ whole genome shotgun (WGS) entry which is preliminary data.</text>
</comment>
<proteinExistence type="predicted"/>
<dbReference type="AlphaFoldDB" id="A0A085W942"/>